<dbReference type="EC" id="2.3.1.-" evidence="4"/>
<evidence type="ECO:0000256" key="1">
    <source>
        <dbReference type="ARBA" id="ARBA00022679"/>
    </source>
</evidence>
<keyword evidence="2 4" id="KW-0012">Acyltransferase</keyword>
<keyword evidence="1 4" id="KW-0808">Transferase</keyword>
<evidence type="ECO:0000256" key="2">
    <source>
        <dbReference type="ARBA" id="ARBA00023315"/>
    </source>
</evidence>
<accession>A0ABW4FXA9</accession>
<dbReference type="Gene3D" id="3.40.630.30">
    <property type="match status" value="1"/>
</dbReference>
<organism evidence="4 5">
    <name type="scientific">Pseudonocardia aurantiaca</name>
    <dbReference type="NCBI Taxonomy" id="75290"/>
    <lineage>
        <taxon>Bacteria</taxon>
        <taxon>Bacillati</taxon>
        <taxon>Actinomycetota</taxon>
        <taxon>Actinomycetes</taxon>
        <taxon>Pseudonocardiales</taxon>
        <taxon>Pseudonocardiaceae</taxon>
        <taxon>Pseudonocardia</taxon>
    </lineage>
</organism>
<dbReference type="EMBL" id="JBHUCP010000049">
    <property type="protein sequence ID" value="MFD1535118.1"/>
    <property type="molecule type" value="Genomic_DNA"/>
</dbReference>
<evidence type="ECO:0000259" key="3">
    <source>
        <dbReference type="PROSITE" id="PS51186"/>
    </source>
</evidence>
<reference evidence="5" key="1">
    <citation type="journal article" date="2019" name="Int. J. Syst. Evol. Microbiol.">
        <title>The Global Catalogue of Microorganisms (GCM) 10K type strain sequencing project: providing services to taxonomists for standard genome sequencing and annotation.</title>
        <authorList>
            <consortium name="The Broad Institute Genomics Platform"/>
            <consortium name="The Broad Institute Genome Sequencing Center for Infectious Disease"/>
            <person name="Wu L."/>
            <person name="Ma J."/>
        </authorList>
    </citation>
    <scope>NUCLEOTIDE SEQUENCE [LARGE SCALE GENOMIC DNA]</scope>
    <source>
        <strain evidence="5">JCM 12165</strain>
    </source>
</reference>
<proteinExistence type="predicted"/>
<gene>
    <name evidence="4" type="ORF">ACFSCY_37495</name>
</gene>
<dbReference type="GO" id="GO:0016746">
    <property type="term" value="F:acyltransferase activity"/>
    <property type="evidence" value="ECO:0007669"/>
    <property type="project" value="UniProtKB-KW"/>
</dbReference>
<dbReference type="CDD" id="cd04301">
    <property type="entry name" value="NAT_SF"/>
    <property type="match status" value="1"/>
</dbReference>
<dbReference type="SUPFAM" id="SSF55729">
    <property type="entry name" value="Acyl-CoA N-acyltransferases (Nat)"/>
    <property type="match status" value="1"/>
</dbReference>
<dbReference type="RefSeq" id="WP_343981151.1">
    <property type="nucleotide sequence ID" value="NZ_BAAAJG010000013.1"/>
</dbReference>
<dbReference type="InterPro" id="IPR016181">
    <property type="entry name" value="Acyl_CoA_acyltransferase"/>
</dbReference>
<evidence type="ECO:0000313" key="5">
    <source>
        <dbReference type="Proteomes" id="UP001597145"/>
    </source>
</evidence>
<keyword evidence="5" id="KW-1185">Reference proteome</keyword>
<dbReference type="Proteomes" id="UP001597145">
    <property type="component" value="Unassembled WGS sequence"/>
</dbReference>
<name>A0ABW4FXA9_9PSEU</name>
<comment type="caution">
    <text evidence="4">The sequence shown here is derived from an EMBL/GenBank/DDBJ whole genome shotgun (WGS) entry which is preliminary data.</text>
</comment>
<sequence>MLDLRPTAFDHPDATKLDGEIQQYYMQLYGGGDSTSMDARHFDPPQGLFVVGYVDDVGVACGGWRARGDDYDERAGDPALCPGDAEIKRMYVAERHRGRGYARAVLAELERTAGVAGRRRMILETGVPQPDAIALYTSAGYEPMTRFGDYRDSPNSRCYAKRWR</sequence>
<dbReference type="PANTHER" id="PTHR43877">
    <property type="entry name" value="AMINOALKYLPHOSPHONATE N-ACETYLTRANSFERASE-RELATED-RELATED"/>
    <property type="match status" value="1"/>
</dbReference>
<dbReference type="PANTHER" id="PTHR43877:SF2">
    <property type="entry name" value="AMINOALKYLPHOSPHONATE N-ACETYLTRANSFERASE-RELATED"/>
    <property type="match status" value="1"/>
</dbReference>
<feature type="domain" description="N-acetyltransferase" evidence="3">
    <location>
        <begin position="1"/>
        <end position="164"/>
    </location>
</feature>
<evidence type="ECO:0000313" key="4">
    <source>
        <dbReference type="EMBL" id="MFD1535118.1"/>
    </source>
</evidence>
<protein>
    <submittedName>
        <fullName evidence="4">GNAT family N-acetyltransferase</fullName>
        <ecNumber evidence="4">2.3.1.-</ecNumber>
    </submittedName>
</protein>
<dbReference type="InterPro" id="IPR050832">
    <property type="entry name" value="Bact_Acetyltransf"/>
</dbReference>
<dbReference type="Pfam" id="PF00583">
    <property type="entry name" value="Acetyltransf_1"/>
    <property type="match status" value="1"/>
</dbReference>
<dbReference type="PROSITE" id="PS51186">
    <property type="entry name" value="GNAT"/>
    <property type="match status" value="1"/>
</dbReference>
<dbReference type="InterPro" id="IPR000182">
    <property type="entry name" value="GNAT_dom"/>
</dbReference>